<evidence type="ECO:0000256" key="1">
    <source>
        <dbReference type="ARBA" id="ARBA00037883"/>
    </source>
</evidence>
<feature type="region of interest" description="Disordered" evidence="4">
    <location>
        <begin position="400"/>
        <end position="420"/>
    </location>
</feature>
<dbReference type="GO" id="GO:0006646">
    <property type="term" value="P:phosphatidylethanolamine biosynthetic process"/>
    <property type="evidence" value="ECO:0007669"/>
    <property type="project" value="TreeGrafter"/>
</dbReference>
<organism evidence="5 6">
    <name type="scientific">Gomphillus americanus</name>
    <dbReference type="NCBI Taxonomy" id="1940652"/>
    <lineage>
        <taxon>Eukaryota</taxon>
        <taxon>Fungi</taxon>
        <taxon>Dikarya</taxon>
        <taxon>Ascomycota</taxon>
        <taxon>Pezizomycotina</taxon>
        <taxon>Lecanoromycetes</taxon>
        <taxon>OSLEUM clade</taxon>
        <taxon>Ostropomycetidae</taxon>
        <taxon>Ostropales</taxon>
        <taxon>Graphidaceae</taxon>
        <taxon>Gomphilloideae</taxon>
        <taxon>Gomphillus</taxon>
    </lineage>
</organism>
<dbReference type="Pfam" id="PF01633">
    <property type="entry name" value="Choline_kinase"/>
    <property type="match status" value="1"/>
</dbReference>
<comment type="pathway">
    <text evidence="1">Phospholipid metabolism; phosphatidylethanolamine biosynthesis; phosphatidylethanolamine from ethanolamine: step 1/3.</text>
</comment>
<dbReference type="Gene3D" id="3.90.1200.10">
    <property type="match status" value="1"/>
</dbReference>
<dbReference type="PANTHER" id="PTHR22603:SF66">
    <property type="entry name" value="ETHANOLAMINE KINASE"/>
    <property type="match status" value="1"/>
</dbReference>
<dbReference type="EC" id="2.7.1.82" evidence="3"/>
<comment type="similarity">
    <text evidence="2">Belongs to the choline/ethanolamine kinase family.</text>
</comment>
<dbReference type="EMBL" id="CAJPDQ010000025">
    <property type="protein sequence ID" value="CAF9926659.1"/>
    <property type="molecule type" value="Genomic_DNA"/>
</dbReference>
<accession>A0A8H3FLB9</accession>
<evidence type="ECO:0000313" key="5">
    <source>
        <dbReference type="EMBL" id="CAF9926659.1"/>
    </source>
</evidence>
<dbReference type="PANTHER" id="PTHR22603">
    <property type="entry name" value="CHOLINE/ETHANOALAMINE KINASE"/>
    <property type="match status" value="1"/>
</dbReference>
<proteinExistence type="inferred from homology"/>
<comment type="caution">
    <text evidence="5">The sequence shown here is derived from an EMBL/GenBank/DDBJ whole genome shotgun (WGS) entry which is preliminary data.</text>
</comment>
<dbReference type="GO" id="GO:0005737">
    <property type="term" value="C:cytoplasm"/>
    <property type="evidence" value="ECO:0007669"/>
    <property type="project" value="TreeGrafter"/>
</dbReference>
<dbReference type="OrthoDB" id="10267235at2759"/>
<dbReference type="Proteomes" id="UP000664169">
    <property type="component" value="Unassembled WGS sequence"/>
</dbReference>
<evidence type="ECO:0000256" key="4">
    <source>
        <dbReference type="SAM" id="MobiDB-lite"/>
    </source>
</evidence>
<dbReference type="GO" id="GO:0004305">
    <property type="term" value="F:ethanolamine kinase activity"/>
    <property type="evidence" value="ECO:0007669"/>
    <property type="project" value="UniProtKB-EC"/>
</dbReference>
<dbReference type="CDD" id="cd05157">
    <property type="entry name" value="ETNK_euk"/>
    <property type="match status" value="1"/>
</dbReference>
<reference evidence="5" key="1">
    <citation type="submission" date="2021-03" db="EMBL/GenBank/DDBJ databases">
        <authorList>
            <person name="Tagirdzhanova G."/>
        </authorList>
    </citation>
    <scope>NUCLEOTIDE SEQUENCE</scope>
</reference>
<gene>
    <name evidence="5" type="ORF">GOMPHAMPRED_004204</name>
</gene>
<dbReference type="SUPFAM" id="SSF56112">
    <property type="entry name" value="Protein kinase-like (PK-like)"/>
    <property type="match status" value="1"/>
</dbReference>
<evidence type="ECO:0000313" key="6">
    <source>
        <dbReference type="Proteomes" id="UP000664169"/>
    </source>
</evidence>
<evidence type="ECO:0000256" key="3">
    <source>
        <dbReference type="ARBA" id="ARBA00038874"/>
    </source>
</evidence>
<dbReference type="InterPro" id="IPR011009">
    <property type="entry name" value="Kinase-like_dom_sf"/>
</dbReference>
<sequence>MAAKEGKRPALRPLSASFNNGDPQSSALRLVFTLFPEWELEEGEIKLTRFTEGITNTLLKASKRRPGKSEKEIDDAAILIRAYGKGSEVLIDREWEMATHLLLASYNLAPEPLARFQNGMIYRFIPGRVCSPADLQSEPIWRAVATRLGQWHATLPVISGEKVAATSKSEFEMCLPLVRTRRTHSQEEIDAITPDKVVPNIWTRMQKWIYALPTQTNKQKQQQQLLQRELLRTVKDLADLPGLGNNSLVLGHCDLLCGNIIKVPPLRDSSLDLGNTENVTFIDYEYSSPTPAAFDLANHFAEWGGFDCDYSVLPTRSTRRAFLLQYLSSYKAYHQNAAGLSVSNEELDALCNAVDCFRGTPGLYWGIWALIQAEISQIDFDYAEYAQIRLGEYFAWREEEDGSREKAGRKMHPREQRLAE</sequence>
<evidence type="ECO:0000256" key="2">
    <source>
        <dbReference type="ARBA" id="ARBA00038211"/>
    </source>
</evidence>
<keyword evidence="6" id="KW-1185">Reference proteome</keyword>
<name>A0A8H3FLB9_9LECA</name>
<protein>
    <recommendedName>
        <fullName evidence="3">ethanolamine kinase</fullName>
        <ecNumber evidence="3">2.7.1.82</ecNumber>
    </recommendedName>
</protein>
<feature type="compositionally biased region" description="Basic and acidic residues" evidence="4">
    <location>
        <begin position="403"/>
        <end position="420"/>
    </location>
</feature>
<dbReference type="AlphaFoldDB" id="A0A8H3FLB9"/>